<protein>
    <submittedName>
        <fullName evidence="5">Gfo/Idh/MocA family oxidoreductase</fullName>
    </submittedName>
</protein>
<evidence type="ECO:0000256" key="2">
    <source>
        <dbReference type="ARBA" id="ARBA00023002"/>
    </source>
</evidence>
<evidence type="ECO:0000313" key="5">
    <source>
        <dbReference type="EMBL" id="QKS70600.1"/>
    </source>
</evidence>
<feature type="domain" description="GFO/IDH/MocA-like oxidoreductase" evidence="4">
    <location>
        <begin position="132"/>
        <end position="248"/>
    </location>
</feature>
<evidence type="ECO:0000259" key="4">
    <source>
        <dbReference type="Pfam" id="PF22725"/>
    </source>
</evidence>
<evidence type="ECO:0000259" key="3">
    <source>
        <dbReference type="Pfam" id="PF01408"/>
    </source>
</evidence>
<dbReference type="PANTHER" id="PTHR22604">
    <property type="entry name" value="OXIDOREDUCTASES"/>
    <property type="match status" value="1"/>
</dbReference>
<dbReference type="PANTHER" id="PTHR22604:SF105">
    <property type="entry name" value="TRANS-1,2-DIHYDROBENZENE-1,2-DIOL DEHYDROGENASE"/>
    <property type="match status" value="1"/>
</dbReference>
<dbReference type="InterPro" id="IPR036291">
    <property type="entry name" value="NAD(P)-bd_dom_sf"/>
</dbReference>
<dbReference type="GO" id="GO:0000166">
    <property type="term" value="F:nucleotide binding"/>
    <property type="evidence" value="ECO:0007669"/>
    <property type="project" value="InterPro"/>
</dbReference>
<proteinExistence type="inferred from homology"/>
<comment type="similarity">
    <text evidence="1">Belongs to the Gfo/Idh/MocA family.</text>
</comment>
<dbReference type="KEGG" id="psua:FLK61_28030"/>
<sequence length="330" mass="36740">MSNITNWGILSGANIARSQLVPAIKEAHNATLVAVATRRDAEALKEEWGAEKGYGTYDELLNDSSIDAVYIPLPNALHKEWVIKALEKGKHVLVEKPAAISSADIEEMQEASERTGKLWMEAFMYRFHPQHAHVKQLIADKAIGEVKRIRSSFSFNMDLTKDDIRLDPSLGGGSLFDVGSYCVNVSRYLLDEEPIHVFAASRQVEGIKVDISTSALLTFSNVDVNLESSFDEVQVNRYEVIGTSGRIEVPFAFRPDQNPNNGKGEVFLRGADGSVLEYKTFSGNQYTLQVEHFSECIQTGATPSYTMEDTKNNMIVIERLYEASKSYSSK</sequence>
<dbReference type="Proteomes" id="UP000318138">
    <property type="component" value="Chromosome"/>
</dbReference>
<dbReference type="SUPFAM" id="SSF51735">
    <property type="entry name" value="NAD(P)-binding Rossmann-fold domains"/>
    <property type="match status" value="1"/>
</dbReference>
<dbReference type="InterPro" id="IPR050984">
    <property type="entry name" value="Gfo/Idh/MocA_domain"/>
</dbReference>
<dbReference type="InterPro" id="IPR055170">
    <property type="entry name" value="GFO_IDH_MocA-like_dom"/>
</dbReference>
<keyword evidence="2" id="KW-0560">Oxidoreductase</keyword>
<keyword evidence="6" id="KW-1185">Reference proteome</keyword>
<feature type="domain" description="Gfo/Idh/MocA-like oxidoreductase N-terminal" evidence="3">
    <location>
        <begin position="12"/>
        <end position="121"/>
    </location>
</feature>
<evidence type="ECO:0000256" key="1">
    <source>
        <dbReference type="ARBA" id="ARBA00010928"/>
    </source>
</evidence>
<dbReference type="EMBL" id="CP041372">
    <property type="protein sequence ID" value="QKS70600.1"/>
    <property type="molecule type" value="Genomic_DNA"/>
</dbReference>
<accession>A0A859FCD1</accession>
<dbReference type="GO" id="GO:0016491">
    <property type="term" value="F:oxidoreductase activity"/>
    <property type="evidence" value="ECO:0007669"/>
    <property type="project" value="UniProtKB-KW"/>
</dbReference>
<dbReference type="Gene3D" id="3.40.50.720">
    <property type="entry name" value="NAD(P)-binding Rossmann-like Domain"/>
    <property type="match status" value="1"/>
</dbReference>
<name>A0A859FCD1_9BACI</name>
<dbReference type="AlphaFoldDB" id="A0A859FCD1"/>
<dbReference type="InterPro" id="IPR000683">
    <property type="entry name" value="Gfo/Idh/MocA-like_OxRdtase_N"/>
</dbReference>
<organism evidence="5 6">
    <name type="scientific">Paenalkalicoccus suaedae</name>
    <dbReference type="NCBI Taxonomy" id="2592382"/>
    <lineage>
        <taxon>Bacteria</taxon>
        <taxon>Bacillati</taxon>
        <taxon>Bacillota</taxon>
        <taxon>Bacilli</taxon>
        <taxon>Bacillales</taxon>
        <taxon>Bacillaceae</taxon>
        <taxon>Paenalkalicoccus</taxon>
    </lineage>
</organism>
<evidence type="ECO:0000313" key="6">
    <source>
        <dbReference type="Proteomes" id="UP000318138"/>
    </source>
</evidence>
<dbReference type="SUPFAM" id="SSF55347">
    <property type="entry name" value="Glyceraldehyde-3-phosphate dehydrogenase-like, C-terminal domain"/>
    <property type="match status" value="1"/>
</dbReference>
<dbReference type="Gene3D" id="3.30.360.10">
    <property type="entry name" value="Dihydrodipicolinate Reductase, domain 2"/>
    <property type="match status" value="1"/>
</dbReference>
<gene>
    <name evidence="5" type="ORF">FLK61_28030</name>
</gene>
<dbReference type="Pfam" id="PF01408">
    <property type="entry name" value="GFO_IDH_MocA"/>
    <property type="match status" value="1"/>
</dbReference>
<reference evidence="6" key="1">
    <citation type="submission" date="2019-07" db="EMBL/GenBank/DDBJ databases">
        <title>Bacillus alkalisoli sp. nov. isolated from saline soil.</title>
        <authorList>
            <person name="Sun J.-Q."/>
            <person name="Xu L."/>
        </authorList>
    </citation>
    <scope>NUCLEOTIDE SEQUENCE [LARGE SCALE GENOMIC DNA]</scope>
    <source>
        <strain evidence="6">M4U3P1</strain>
    </source>
</reference>
<dbReference type="RefSeq" id="WP_176008635.1">
    <property type="nucleotide sequence ID" value="NZ_CP041372.2"/>
</dbReference>
<dbReference type="Pfam" id="PF22725">
    <property type="entry name" value="GFO_IDH_MocA_C3"/>
    <property type="match status" value="1"/>
</dbReference>